<dbReference type="PANTHER" id="PTHR37383">
    <property type="entry name" value="OS01G0694200 PROTEIN"/>
    <property type="match status" value="1"/>
</dbReference>
<name>A0AA38L9R3_TAXCH</name>
<dbReference type="AlphaFoldDB" id="A0AA38L9R3"/>
<sequence>MPDRGGCRTVLRAWSRDTGSGFSQSLVEVKDKSKGLKVSEGLGRRATGVLDLPHGFAVKIAASVNVFVVYSAAAGKIWVMAAKAKESGEDSSKLSPNSAKSEQFSAKLEVLSAKAKSDGCKGKLESFKGNSAKFPGLSDKLESLKDICGNFDGLKSSGKDRVCISLIKCSVVDCNGPVYSIRVSLQNMILGEDYGVRVWALRPLVKGRPKNRAVVGEKGKDGVIMNKFGGLDKGNLQGSCVESGPKVGGLDQGNPLEGNLQPSTVEDGRKIGVPKQNNLQVNSVEVNLQANSAEGNSQANSAEGSLQVSSAENGWEHGTLDQLNLQAYSVEGYSQLNSVANGWKIRVLDRVNSLENGREEMCLVKGGKQVTEGEELVLGSLVKVGNVENKGKETKGRETIVSNGGERVNGKGVRIGKVCEKTNDRKASSDLGEKDLDEKLDNGEKAGLALKRPPRNGVIEDAIGCFKDVSEIYCNGAKMGAVSAASLHRGMLVSSCKGSIDNVVNLTNGGQCNCTNVLSSGATVVGFQMGNLVNCTLSRCEAKSLASKRSDGQLCAIRATALDDSSTQQQLSQQSYSSSASSSLSGSVGSLSVSMSASASSACVFPSTFGSTQSSEGTIHAPVSSLLVKSRPLKMRETLGKVCSIFVPFEDAGKEGNKASRLRAIAIHDLSQTKFVVLDSAGDLHFLSLHNLVSTGDSQKEQDCDIAGHCLRHLKSSLKVNMFAAFPEMASSTSQKLWVSDGRHSIHLLSFPSANASPGESDKDLAEENPLQLSVIQAVFSSDRIHAIAAMSANASLVLTQGSIIT</sequence>
<dbReference type="OMA" id="GKIWVMA"/>
<reference evidence="2 3" key="1">
    <citation type="journal article" date="2021" name="Nat. Plants">
        <title>The Taxus genome provides insights into paclitaxel biosynthesis.</title>
        <authorList>
            <person name="Xiong X."/>
            <person name="Gou J."/>
            <person name="Liao Q."/>
            <person name="Li Y."/>
            <person name="Zhou Q."/>
            <person name="Bi G."/>
            <person name="Li C."/>
            <person name="Du R."/>
            <person name="Wang X."/>
            <person name="Sun T."/>
            <person name="Guo L."/>
            <person name="Liang H."/>
            <person name="Lu P."/>
            <person name="Wu Y."/>
            <person name="Zhang Z."/>
            <person name="Ro D.K."/>
            <person name="Shang Y."/>
            <person name="Huang S."/>
            <person name="Yan J."/>
        </authorList>
    </citation>
    <scope>NUCLEOTIDE SEQUENCE [LARGE SCALE GENOMIC DNA]</scope>
    <source>
        <strain evidence="2">Ta-2019</strain>
    </source>
</reference>
<keyword evidence="3" id="KW-1185">Reference proteome</keyword>
<accession>A0AA38L9R3</accession>
<gene>
    <name evidence="2" type="ORF">KI387_027687</name>
</gene>
<proteinExistence type="predicted"/>
<protein>
    <submittedName>
        <fullName evidence="2">Uncharacterized protein</fullName>
    </submittedName>
</protein>
<evidence type="ECO:0000256" key="1">
    <source>
        <dbReference type="SAM" id="MobiDB-lite"/>
    </source>
</evidence>
<evidence type="ECO:0000313" key="2">
    <source>
        <dbReference type="EMBL" id="KAH9312652.1"/>
    </source>
</evidence>
<dbReference type="Proteomes" id="UP000824469">
    <property type="component" value="Unassembled WGS sequence"/>
</dbReference>
<organism evidence="2 3">
    <name type="scientific">Taxus chinensis</name>
    <name type="common">Chinese yew</name>
    <name type="synonym">Taxus wallichiana var. chinensis</name>
    <dbReference type="NCBI Taxonomy" id="29808"/>
    <lineage>
        <taxon>Eukaryota</taxon>
        <taxon>Viridiplantae</taxon>
        <taxon>Streptophyta</taxon>
        <taxon>Embryophyta</taxon>
        <taxon>Tracheophyta</taxon>
        <taxon>Spermatophyta</taxon>
        <taxon>Pinopsida</taxon>
        <taxon>Pinidae</taxon>
        <taxon>Conifers II</taxon>
        <taxon>Cupressales</taxon>
        <taxon>Taxaceae</taxon>
        <taxon>Taxus</taxon>
    </lineage>
</organism>
<dbReference type="EMBL" id="JAHRHJ020000006">
    <property type="protein sequence ID" value="KAH9312652.1"/>
    <property type="molecule type" value="Genomic_DNA"/>
</dbReference>
<comment type="caution">
    <text evidence="2">The sequence shown here is derived from an EMBL/GenBank/DDBJ whole genome shotgun (WGS) entry which is preliminary data.</text>
</comment>
<feature type="non-terminal residue" evidence="2">
    <location>
        <position position="806"/>
    </location>
</feature>
<dbReference type="PANTHER" id="PTHR37383:SF1">
    <property type="entry name" value="OS01G0694200 PROTEIN"/>
    <property type="match status" value="1"/>
</dbReference>
<evidence type="ECO:0000313" key="3">
    <source>
        <dbReference type="Proteomes" id="UP000824469"/>
    </source>
</evidence>
<feature type="region of interest" description="Disordered" evidence="1">
    <location>
        <begin position="247"/>
        <end position="269"/>
    </location>
</feature>